<gene>
    <name evidence="4" type="ORF">AB1Y20_017685</name>
</gene>
<dbReference type="Pfam" id="PF13087">
    <property type="entry name" value="AAA_12"/>
    <property type="match status" value="1"/>
</dbReference>
<feature type="region of interest" description="Disordered" evidence="1">
    <location>
        <begin position="1676"/>
        <end position="1793"/>
    </location>
</feature>
<sequence>MPPTAIRPQASAPVAVGRGTVRSRGGELPSPSPGPELTPPAPARRSSPARPPARAVRRTPMEKEEAARRGLLALLGYCKDLCEEHHKNDPPTLQLSGQVGGDDGALVLYEPALRRLQELKRADGSPVMWLASDDPLVSKSEGESAVWMRLHRPDVEEARRTPLGQQACAVYASLFTAHQEAVREGRGAQLTVGVGLVRWKVDATLSVDHPLVTLPADVQLDEKGALIVRMADAAQAVLWPFPGVRAAQAAQGQIDECARAYGLLGGAPPPPTAREVWEPLFTRAAHTLSANGVYVPTPPKCNAKGALPPLADGGPFVHNSFVLWARHGLAEHSTAADAAAMERAVHALPLGAMPPALARLAGVFGLPRPPPAAPPPAGLLGTLKSVFRLQSKADDGAPFLYFGLPSNMQQESVVSTLQEHGCAVLVGPPGTGKSQTIANVICHYLATGRRVLVTSKGEPATEVLRMKLPAGVRELCVSLGAGDSSSFRRLEAAVENLADNVAGTPASHLAATVERLRRHVAALTAEVGEVEAAEEAWAAPHFPPPPRWQGAPSEPRKPIPDGPEEGPLRGLALHAAHVEALGITSAATATLTSLADAVCLALDREEARPAVGAAEARGFGVPGGAPAFFLSDVDIDPQRPPPAQALVDDIRELRRRCMVCLRWGEAHLRLRTPRAEEISSTDVSALATQLREKMTILEEVEGGQLPHVCNQLEAVTLLHKLKELCVRMRALHACAAPHGERWLFALLRLAHSELARRTLREVAMSATRLSELGLRVEKAEVVTIPEKLLKAFDTFPLTRAQAAAEVSAEVSWRAHPSQRSWLTRFQRHFMGTRGGQTLQVALEDVLVDGKKPVTEHEWTLVESLLELRTAAASFRAAWAKLDDFATPPPLPTSLQRGRHDEAADLAAWVRTRHLDALLACDECAAAVRGLADVAARAIADTSRGRPSPPAGSLDPLLAEALQGAVECDAAVSKLNRALHTFDPDVQTAERQHAEMLREFDRVNVTSGEYDASPLGKLRRACAMLGSPSVSTDEAVTAFLTARAELNEARESLVHLPRLRTLVSKLQAPGWATYILRPDPLTATGATAEACPSDAPRLWSALAVLRVLRRAEQRTPAAARGISASTQRLIEEREVAVCDLVAAAAKHALRSAMSPELCASLMRLVSAVGQARSTSDDSVRSARYRGDLAAALADCSSSIPCWIMPTWRISQSLPAEVGAFDLVILDEASQSDITALPALLRGKQLLIVGDGKQVSPTCAFVAESRISDLKASLRTRHYPFVEQLLPGRSMFDLAQICFADTRVSLYNHFRCVPAIIAFSNENFYHSRLQPRRLPPRSQRLDPAVVDVLVPGGARRGKINMVEAKALVNYLAKGLAEGGEFQHASVGIISLGGVEQVRLLRSLVLEVLSDIQLAKHRVVVGDPTSFQGDERDLILLSMVQSSGQAAPQVGKMYEQRYNVALSRARDRMVLFRSLRAADISNPDDLKLKTIQFFSRGGGPNVGAIPVAEERERSAARGKTAEAELCAFLERNGYKYSNHCSIGGSAAVAEDGAEDRRLCICLDGGMGGTISDWRQQVREQRALHRAGWRFHRIWRASWLVDRSRCEAELRAALDAASVHPVNHATSAQPTPPTEKSPNMKARLTEARPQVAAPLAGPATGQSSGGGGGSTVSHVAERDAVSKRKASEALDTTAAAASPGSKRKAPAKVAEGKALAVQEGGDAASAIPPPSVGRAVPAAAGRAASSASADGGGACTASASASQPAAVATGPKKRATPSNPPASKKKKQDKDDPDYEP</sequence>
<dbReference type="InterPro" id="IPR049468">
    <property type="entry name" value="Restrct_endonuc-II-like_dom"/>
</dbReference>
<protein>
    <submittedName>
        <fullName evidence="4">Uncharacterized protein</fullName>
    </submittedName>
</protein>
<dbReference type="EMBL" id="JBGBPQ010000006">
    <property type="protein sequence ID" value="KAL1522710.1"/>
    <property type="molecule type" value="Genomic_DNA"/>
</dbReference>
<dbReference type="InterPro" id="IPR041679">
    <property type="entry name" value="DNA2/NAM7-like_C"/>
</dbReference>
<dbReference type="CDD" id="cd18808">
    <property type="entry name" value="SF1_C_Upf1"/>
    <property type="match status" value="1"/>
</dbReference>
<organism evidence="4 5">
    <name type="scientific">Prymnesium parvum</name>
    <name type="common">Toxic golden alga</name>
    <dbReference type="NCBI Taxonomy" id="97485"/>
    <lineage>
        <taxon>Eukaryota</taxon>
        <taxon>Haptista</taxon>
        <taxon>Haptophyta</taxon>
        <taxon>Prymnesiophyceae</taxon>
        <taxon>Prymnesiales</taxon>
        <taxon>Prymnesiaceae</taxon>
        <taxon>Prymnesium</taxon>
    </lineage>
</organism>
<feature type="domain" description="DNA2/NAM7 helicase-like C-terminal" evidence="2">
    <location>
        <begin position="1287"/>
        <end position="1468"/>
    </location>
</feature>
<dbReference type="InterPro" id="IPR027417">
    <property type="entry name" value="P-loop_NTPase"/>
</dbReference>
<dbReference type="Pfam" id="PF18741">
    <property type="entry name" value="MTES_1575"/>
    <property type="match status" value="1"/>
</dbReference>
<feature type="region of interest" description="Disordered" evidence="1">
    <location>
        <begin position="1"/>
        <end position="64"/>
    </location>
</feature>
<evidence type="ECO:0000259" key="3">
    <source>
        <dbReference type="Pfam" id="PF18741"/>
    </source>
</evidence>
<dbReference type="SUPFAM" id="SSF52540">
    <property type="entry name" value="P-loop containing nucleoside triphosphate hydrolases"/>
    <property type="match status" value="1"/>
</dbReference>
<dbReference type="PANTHER" id="PTHR10887:SF495">
    <property type="entry name" value="HELICASE SENATAXIN ISOFORM X1-RELATED"/>
    <property type="match status" value="1"/>
</dbReference>
<feature type="compositionally biased region" description="Pro residues" evidence="1">
    <location>
        <begin position="30"/>
        <end position="42"/>
    </location>
</feature>
<evidence type="ECO:0000256" key="1">
    <source>
        <dbReference type="SAM" id="MobiDB-lite"/>
    </source>
</evidence>
<dbReference type="InterPro" id="IPR045055">
    <property type="entry name" value="DNA2/NAM7-like"/>
</dbReference>
<accession>A0AB34JMG3</accession>
<evidence type="ECO:0000313" key="5">
    <source>
        <dbReference type="Proteomes" id="UP001515480"/>
    </source>
</evidence>
<dbReference type="Gene3D" id="3.40.50.300">
    <property type="entry name" value="P-loop containing nucleotide triphosphate hydrolases"/>
    <property type="match status" value="3"/>
</dbReference>
<feature type="compositionally biased region" description="Low complexity" evidence="1">
    <location>
        <begin position="1728"/>
        <end position="1764"/>
    </location>
</feature>
<feature type="region of interest" description="Disordered" evidence="1">
    <location>
        <begin position="1617"/>
        <end position="1638"/>
    </location>
</feature>
<proteinExistence type="predicted"/>
<evidence type="ECO:0000313" key="4">
    <source>
        <dbReference type="EMBL" id="KAL1522710.1"/>
    </source>
</evidence>
<reference evidence="4 5" key="1">
    <citation type="journal article" date="2024" name="Science">
        <title>Giant polyketide synthase enzymes in the biosynthesis of giant marine polyether toxins.</title>
        <authorList>
            <person name="Fallon T.R."/>
            <person name="Shende V.V."/>
            <person name="Wierzbicki I.H."/>
            <person name="Pendleton A.L."/>
            <person name="Watervoot N.F."/>
            <person name="Auber R.P."/>
            <person name="Gonzalez D.J."/>
            <person name="Wisecaver J.H."/>
            <person name="Moore B.S."/>
        </authorList>
    </citation>
    <scope>NUCLEOTIDE SEQUENCE [LARGE SCALE GENOMIC DNA]</scope>
    <source>
        <strain evidence="4 5">12B1</strain>
    </source>
</reference>
<evidence type="ECO:0000259" key="2">
    <source>
        <dbReference type="Pfam" id="PF13087"/>
    </source>
</evidence>
<keyword evidence="5" id="KW-1185">Reference proteome</keyword>
<feature type="domain" description="Restriction endonuclease type II-like" evidence="3">
    <location>
        <begin position="1519"/>
        <end position="1610"/>
    </location>
</feature>
<comment type="caution">
    <text evidence="4">The sequence shown here is derived from an EMBL/GenBank/DDBJ whole genome shotgun (WGS) entry which is preliminary data.</text>
</comment>
<feature type="region of interest" description="Disordered" evidence="1">
    <location>
        <begin position="1651"/>
        <end position="1670"/>
    </location>
</feature>
<feature type="region of interest" description="Disordered" evidence="1">
    <location>
        <begin position="535"/>
        <end position="568"/>
    </location>
</feature>
<feature type="compositionally biased region" description="Low complexity" evidence="1">
    <location>
        <begin position="43"/>
        <end position="54"/>
    </location>
</feature>
<dbReference type="InterPro" id="IPR047187">
    <property type="entry name" value="SF1_C_Upf1"/>
</dbReference>
<feature type="compositionally biased region" description="Low complexity" evidence="1">
    <location>
        <begin position="1685"/>
        <end position="1694"/>
    </location>
</feature>
<dbReference type="Proteomes" id="UP001515480">
    <property type="component" value="Unassembled WGS sequence"/>
</dbReference>
<name>A0AB34JMG3_PRYPA</name>
<dbReference type="PANTHER" id="PTHR10887">
    <property type="entry name" value="DNA2/NAM7 HELICASE FAMILY"/>
    <property type="match status" value="1"/>
</dbReference>